<accession>A0A895YND2</accession>
<name>A0A895YND2_9ACTN</name>
<gene>
    <name evidence="1" type="ORF">JQS43_03510</name>
</gene>
<reference evidence="1" key="1">
    <citation type="submission" date="2021-02" db="EMBL/GenBank/DDBJ databases">
        <title>Natrosporangium hydrolyticum gen. nov., sp. nov, a haloalkaliphilic actinobacterium from a soda solonchak soil.</title>
        <authorList>
            <person name="Sorokin D.Y."/>
            <person name="Khijniak T.V."/>
            <person name="Zakharycheva A.P."/>
            <person name="Boueva O.V."/>
            <person name="Ariskina E.V."/>
            <person name="Hahnke R.L."/>
            <person name="Bunk B."/>
            <person name="Sproer C."/>
            <person name="Schumann P."/>
            <person name="Evtushenko L.I."/>
            <person name="Kublanov I.V."/>
        </authorList>
    </citation>
    <scope>NUCLEOTIDE SEQUENCE</scope>
    <source>
        <strain evidence="1">DSM 106523</strain>
    </source>
</reference>
<dbReference type="EMBL" id="CP070499">
    <property type="protein sequence ID" value="QSB15438.1"/>
    <property type="molecule type" value="Genomic_DNA"/>
</dbReference>
<proteinExistence type="predicted"/>
<dbReference type="AlphaFoldDB" id="A0A895YND2"/>
<dbReference type="RefSeq" id="WP_239677620.1">
    <property type="nucleotide sequence ID" value="NZ_CP070499.1"/>
</dbReference>
<dbReference type="KEGG" id="nhy:JQS43_03510"/>
<evidence type="ECO:0000313" key="1">
    <source>
        <dbReference type="EMBL" id="QSB15438.1"/>
    </source>
</evidence>
<keyword evidence="2" id="KW-1185">Reference proteome</keyword>
<evidence type="ECO:0008006" key="3">
    <source>
        <dbReference type="Google" id="ProtNLM"/>
    </source>
</evidence>
<organism evidence="1 2">
    <name type="scientific">Natronosporangium hydrolyticum</name>
    <dbReference type="NCBI Taxonomy" id="2811111"/>
    <lineage>
        <taxon>Bacteria</taxon>
        <taxon>Bacillati</taxon>
        <taxon>Actinomycetota</taxon>
        <taxon>Actinomycetes</taxon>
        <taxon>Micromonosporales</taxon>
        <taxon>Micromonosporaceae</taxon>
        <taxon>Natronosporangium</taxon>
    </lineage>
</organism>
<sequence length="160" mass="18015">MHAAKAEEMVQYKHPRAGFSVPVPREWERAVDTAEVPLIVAAPPDPPWRFRANLIVTVDQLGPEVTVAARHAANIEGLHRALTRFRLLDQEESRLRGCPLLRTLGHHAAEAGAVTFEQWIYIGEEHCFALTASVGTLEYPAYREIFAAMVYEFRLPQEVS</sequence>
<dbReference type="Proteomes" id="UP000662857">
    <property type="component" value="Chromosome"/>
</dbReference>
<dbReference type="Gene3D" id="3.40.1000.10">
    <property type="entry name" value="Mog1/PsbP, alpha/beta/alpha sandwich"/>
    <property type="match status" value="1"/>
</dbReference>
<evidence type="ECO:0000313" key="2">
    <source>
        <dbReference type="Proteomes" id="UP000662857"/>
    </source>
</evidence>
<protein>
    <recommendedName>
        <fullName evidence="3">DUF1795 domain-containing protein</fullName>
    </recommendedName>
</protein>